<dbReference type="InterPro" id="IPR000933">
    <property type="entry name" value="Glyco_hydro_29"/>
</dbReference>
<dbReference type="InterPro" id="IPR000421">
    <property type="entry name" value="FA58C"/>
</dbReference>
<dbReference type="PANTHER" id="PTHR10030:SF37">
    <property type="entry name" value="ALPHA-L-FUCOSIDASE-RELATED"/>
    <property type="match status" value="1"/>
</dbReference>
<dbReference type="AlphaFoldDB" id="A0A4R3YMS8"/>
<organism evidence="7 8">
    <name type="scientific">Luteibacter rhizovicinus</name>
    <dbReference type="NCBI Taxonomy" id="242606"/>
    <lineage>
        <taxon>Bacteria</taxon>
        <taxon>Pseudomonadati</taxon>
        <taxon>Pseudomonadota</taxon>
        <taxon>Gammaproteobacteria</taxon>
        <taxon>Lysobacterales</taxon>
        <taxon>Rhodanobacteraceae</taxon>
        <taxon>Luteibacter</taxon>
    </lineage>
</organism>
<dbReference type="GO" id="GO:0005764">
    <property type="term" value="C:lysosome"/>
    <property type="evidence" value="ECO:0007669"/>
    <property type="project" value="TreeGrafter"/>
</dbReference>
<evidence type="ECO:0000313" key="8">
    <source>
        <dbReference type="Proteomes" id="UP000295645"/>
    </source>
</evidence>
<keyword evidence="5" id="KW-0326">Glycosidase</keyword>
<dbReference type="PROSITE" id="PS50022">
    <property type="entry name" value="FA58C_3"/>
    <property type="match status" value="1"/>
</dbReference>
<accession>A0A4R3YMS8</accession>
<sequence length="484" mass="53849">MNRREFSKALAFAGGIAATVPLVAKPFAPYTASGTAVEGGDRLLRAQQAFLDLRFGMFIHLNMATFEEREWGDPTLSPHLFNPAHLDTDQWARAARSANMGYGCLSTKHHDGFCLWPTKTGSANVMDSSYRHDIVRAYVDSFRAQGLKPCLYFSMLDLRADIRARTVTPAKIALIEAQLTELLTQYGPITAMIFDGWNASWSRIGYDQLPYRRIYDLVKRLQPDCLVTDHNAGSYPGPALYYTDIKQYEQHAGQKIPADSDVPSQSGTTLQSDWFWKTAYPNQELRAARQIVDEWLVPFNRNHCNLILNVAPNRDGQFDPNAIERLAEIGKLWKNEGPAPTIHASTIVTTPNLAAGKPAYASSSADATGPDLAFDDRFGTFWVADEGKTTAWLEVRLGKPTAFNTLSIVESKSLEDYGTASRIASYRAEYQRNGQWKELVSGEHPAPFQFHTFGRVEAESVRIQLTSTGKPPGLAELGLYDEPA</sequence>
<dbReference type="InterPro" id="IPR017853">
    <property type="entry name" value="GH"/>
</dbReference>
<evidence type="ECO:0000313" key="7">
    <source>
        <dbReference type="EMBL" id="TCV93937.1"/>
    </source>
</evidence>
<gene>
    <name evidence="7" type="ORF">EC912_104132</name>
</gene>
<dbReference type="PANTHER" id="PTHR10030">
    <property type="entry name" value="ALPHA-L-FUCOSIDASE"/>
    <property type="match status" value="1"/>
</dbReference>
<evidence type="ECO:0000256" key="1">
    <source>
        <dbReference type="ARBA" id="ARBA00007951"/>
    </source>
</evidence>
<dbReference type="Gene3D" id="3.20.20.80">
    <property type="entry name" value="Glycosidases"/>
    <property type="match status" value="1"/>
</dbReference>
<keyword evidence="8" id="KW-1185">Reference proteome</keyword>
<dbReference type="Pfam" id="PF01120">
    <property type="entry name" value="Alpha_L_fucos"/>
    <property type="match status" value="1"/>
</dbReference>
<dbReference type="Pfam" id="PF00754">
    <property type="entry name" value="F5_F8_type_C"/>
    <property type="match status" value="1"/>
</dbReference>
<reference evidence="7 8" key="1">
    <citation type="submission" date="2019-03" db="EMBL/GenBank/DDBJ databases">
        <title>Above-ground endophytic microbial communities from plants in different locations in the United States.</title>
        <authorList>
            <person name="Frank C."/>
        </authorList>
    </citation>
    <scope>NUCLEOTIDE SEQUENCE [LARGE SCALE GENOMIC DNA]</scope>
    <source>
        <strain evidence="7 8">LP_13_YM</strain>
    </source>
</reference>
<evidence type="ECO:0000256" key="3">
    <source>
        <dbReference type="ARBA" id="ARBA00022729"/>
    </source>
</evidence>
<dbReference type="Gene3D" id="2.60.120.260">
    <property type="entry name" value="Galactose-binding domain-like"/>
    <property type="match status" value="1"/>
</dbReference>
<keyword evidence="4" id="KW-0378">Hydrolase</keyword>
<dbReference type="OrthoDB" id="7176684at2"/>
<proteinExistence type="inferred from homology"/>
<name>A0A4R3YMS8_9GAMM</name>
<evidence type="ECO:0000259" key="6">
    <source>
        <dbReference type="PROSITE" id="PS50022"/>
    </source>
</evidence>
<comment type="caution">
    <text evidence="7">The sequence shown here is derived from an EMBL/GenBank/DDBJ whole genome shotgun (WGS) entry which is preliminary data.</text>
</comment>
<comment type="similarity">
    <text evidence="1">Belongs to the glycosyl hydrolase 29 family.</text>
</comment>
<dbReference type="GO" id="GO:0006004">
    <property type="term" value="P:fucose metabolic process"/>
    <property type="evidence" value="ECO:0007669"/>
    <property type="project" value="TreeGrafter"/>
</dbReference>
<dbReference type="EC" id="3.2.1.51" evidence="2"/>
<dbReference type="SUPFAM" id="SSF51445">
    <property type="entry name" value="(Trans)glycosidases"/>
    <property type="match status" value="1"/>
</dbReference>
<dbReference type="GO" id="GO:0004560">
    <property type="term" value="F:alpha-L-fucosidase activity"/>
    <property type="evidence" value="ECO:0007669"/>
    <property type="project" value="InterPro"/>
</dbReference>
<dbReference type="SUPFAM" id="SSF49785">
    <property type="entry name" value="Galactose-binding domain-like"/>
    <property type="match status" value="1"/>
</dbReference>
<feature type="domain" description="F5/8 type C" evidence="6">
    <location>
        <begin position="342"/>
        <end position="482"/>
    </location>
</feature>
<evidence type="ECO:0000256" key="4">
    <source>
        <dbReference type="ARBA" id="ARBA00022801"/>
    </source>
</evidence>
<dbReference type="GO" id="GO:0016139">
    <property type="term" value="P:glycoside catabolic process"/>
    <property type="evidence" value="ECO:0007669"/>
    <property type="project" value="TreeGrafter"/>
</dbReference>
<dbReference type="SMART" id="SM00812">
    <property type="entry name" value="Alpha_L_fucos"/>
    <property type="match status" value="1"/>
</dbReference>
<keyword evidence="3" id="KW-0732">Signal</keyword>
<dbReference type="InterPro" id="IPR008979">
    <property type="entry name" value="Galactose-bd-like_sf"/>
</dbReference>
<dbReference type="RefSeq" id="WP_132144130.1">
    <property type="nucleotide sequence ID" value="NZ_SMCS01000004.1"/>
</dbReference>
<dbReference type="InterPro" id="IPR057739">
    <property type="entry name" value="Glyco_hydro_29_N"/>
</dbReference>
<evidence type="ECO:0000256" key="2">
    <source>
        <dbReference type="ARBA" id="ARBA00012662"/>
    </source>
</evidence>
<evidence type="ECO:0000256" key="5">
    <source>
        <dbReference type="ARBA" id="ARBA00023295"/>
    </source>
</evidence>
<dbReference type="Proteomes" id="UP000295645">
    <property type="component" value="Unassembled WGS sequence"/>
</dbReference>
<dbReference type="EMBL" id="SMCS01000004">
    <property type="protein sequence ID" value="TCV93937.1"/>
    <property type="molecule type" value="Genomic_DNA"/>
</dbReference>
<protein>
    <recommendedName>
        <fullName evidence="2">alpha-L-fucosidase</fullName>
        <ecNumber evidence="2">3.2.1.51</ecNumber>
    </recommendedName>
</protein>